<protein>
    <submittedName>
        <fullName evidence="1">Uncharacterized protein</fullName>
    </submittedName>
</protein>
<evidence type="ECO:0000313" key="1">
    <source>
        <dbReference type="EMBL" id="SVD59032.1"/>
    </source>
</evidence>
<proteinExistence type="predicted"/>
<sequence>MVAFPSVGKDVLCVLVLAGMLFFVGCAKMVTTPVKVVVGMTLKPAKIVTDATVDLLEKPVRKAVDVARSAKPSSLLKKP</sequence>
<dbReference type="EMBL" id="UINC01160407">
    <property type="protein sequence ID" value="SVD59032.1"/>
    <property type="molecule type" value="Genomic_DNA"/>
</dbReference>
<accession>A0A382WJS0</accession>
<organism evidence="1">
    <name type="scientific">marine metagenome</name>
    <dbReference type="NCBI Taxonomy" id="408172"/>
    <lineage>
        <taxon>unclassified sequences</taxon>
        <taxon>metagenomes</taxon>
        <taxon>ecological metagenomes</taxon>
    </lineage>
</organism>
<gene>
    <name evidence="1" type="ORF">METZ01_LOCUS411886</name>
</gene>
<reference evidence="1" key="1">
    <citation type="submission" date="2018-05" db="EMBL/GenBank/DDBJ databases">
        <authorList>
            <person name="Lanie J.A."/>
            <person name="Ng W.-L."/>
            <person name="Kazmierczak K.M."/>
            <person name="Andrzejewski T.M."/>
            <person name="Davidsen T.M."/>
            <person name="Wayne K.J."/>
            <person name="Tettelin H."/>
            <person name="Glass J.I."/>
            <person name="Rusch D."/>
            <person name="Podicherti R."/>
            <person name="Tsui H.-C.T."/>
            <person name="Winkler M.E."/>
        </authorList>
    </citation>
    <scope>NUCLEOTIDE SEQUENCE</scope>
</reference>
<dbReference type="AlphaFoldDB" id="A0A382WJS0"/>
<name>A0A382WJS0_9ZZZZ</name>